<dbReference type="GO" id="GO:0019843">
    <property type="term" value="F:rRNA binding"/>
    <property type="evidence" value="ECO:0007669"/>
    <property type="project" value="TreeGrafter"/>
</dbReference>
<dbReference type="InterPro" id="IPR027417">
    <property type="entry name" value="P-loop_NTPase"/>
</dbReference>
<evidence type="ECO:0000313" key="5">
    <source>
        <dbReference type="Proteomes" id="UP001233999"/>
    </source>
</evidence>
<dbReference type="CDD" id="cd22534">
    <property type="entry name" value="KH-II_Era"/>
    <property type="match status" value="1"/>
</dbReference>
<comment type="caution">
    <text evidence="4">The sequence shown here is derived from an EMBL/GenBank/DDBJ whole genome shotgun (WGS) entry which is preliminary data.</text>
</comment>
<evidence type="ECO:0000259" key="3">
    <source>
        <dbReference type="Pfam" id="PF01926"/>
    </source>
</evidence>
<protein>
    <recommendedName>
        <fullName evidence="3">G domain-containing protein</fullName>
    </recommendedName>
</protein>
<keyword evidence="5" id="KW-1185">Reference proteome</keyword>
<dbReference type="SUPFAM" id="SSF54814">
    <property type="entry name" value="Prokaryotic type KH domain (KH-domain type II)"/>
    <property type="match status" value="1"/>
</dbReference>
<dbReference type="CDD" id="cd04163">
    <property type="entry name" value="Era"/>
    <property type="match status" value="1"/>
</dbReference>
<dbReference type="Gene3D" id="3.40.50.300">
    <property type="entry name" value="P-loop containing nucleotide triphosphate hydrolases"/>
    <property type="match status" value="1"/>
</dbReference>
<dbReference type="SUPFAM" id="SSF52540">
    <property type="entry name" value="P-loop containing nucleoside triphosphate hydrolases"/>
    <property type="match status" value="1"/>
</dbReference>
<sequence length="429" mass="49280">MMNRLSHSIFSVINPYFEGLSYCCVRNNTFSGYLRRIEVRHFSNLSESSSYSEDLTLRNKEFSNFNKENENKCEFRLLKVAIIGVPNSGKSTVINQLVGRRVCSISSKVHTTRCKARAIAIHGNTQLVFLDTPGLVTSCESQRHHLEHKFHTDSEMAMLEADVIGVVHDVANHWTRHRLDPKVLRLLYLYPRKRSFLMLNKIDTMKSKRKLLDIIRTLTNNSLGNYTSSSVQEESQILCHDYSQKKSTNKMENDDKTNEEFYQFSELQLRKKLDKEKGWPYFKEVFMISALNGEGTFDVRDYLCHISKPAPWLFPPTQFTDQPSETVILDTVRSKLLDDLPQEMPYNIKVAMEYYGYGAEGMISIVVLVGCPSARIQRLLVGSRGLRIRSITKAAVEDLEKTFLQPVRLRLVVTSVDKTSPNLPPDYAD</sequence>
<dbReference type="AlphaFoldDB" id="A0AAD7ZWI1"/>
<organism evidence="4 5">
    <name type="scientific">Diploptera punctata</name>
    <name type="common">Pacific beetle cockroach</name>
    <dbReference type="NCBI Taxonomy" id="6984"/>
    <lineage>
        <taxon>Eukaryota</taxon>
        <taxon>Metazoa</taxon>
        <taxon>Ecdysozoa</taxon>
        <taxon>Arthropoda</taxon>
        <taxon>Hexapoda</taxon>
        <taxon>Insecta</taxon>
        <taxon>Pterygota</taxon>
        <taxon>Neoptera</taxon>
        <taxon>Polyneoptera</taxon>
        <taxon>Dictyoptera</taxon>
        <taxon>Blattodea</taxon>
        <taxon>Blaberoidea</taxon>
        <taxon>Blaberidae</taxon>
        <taxon>Diplopterinae</taxon>
        <taxon>Diploptera</taxon>
    </lineage>
</organism>
<dbReference type="GO" id="GO:0005525">
    <property type="term" value="F:GTP binding"/>
    <property type="evidence" value="ECO:0007669"/>
    <property type="project" value="UniProtKB-KW"/>
</dbReference>
<keyword evidence="2" id="KW-0342">GTP-binding</keyword>
<dbReference type="PANTHER" id="PTHR42698:SF1">
    <property type="entry name" value="GTPASE ERA, MITOCHONDRIAL"/>
    <property type="match status" value="1"/>
</dbReference>
<evidence type="ECO:0000313" key="4">
    <source>
        <dbReference type="EMBL" id="KAJ9587671.1"/>
    </source>
</evidence>
<dbReference type="InterPro" id="IPR005662">
    <property type="entry name" value="GTPase_Era-like"/>
</dbReference>
<dbReference type="InterPro" id="IPR006073">
    <property type="entry name" value="GTP-bd"/>
</dbReference>
<accession>A0AAD7ZWI1</accession>
<dbReference type="GO" id="GO:0000028">
    <property type="term" value="P:ribosomal small subunit assembly"/>
    <property type="evidence" value="ECO:0007669"/>
    <property type="project" value="TreeGrafter"/>
</dbReference>
<dbReference type="Gene3D" id="3.30.300.20">
    <property type="match status" value="1"/>
</dbReference>
<reference evidence="4" key="1">
    <citation type="journal article" date="2023" name="IScience">
        <title>Live-bearing cockroach genome reveals convergent evolutionary mechanisms linked to viviparity in insects and beyond.</title>
        <authorList>
            <person name="Fouks B."/>
            <person name="Harrison M.C."/>
            <person name="Mikhailova A.A."/>
            <person name="Marchal E."/>
            <person name="English S."/>
            <person name="Carruthers M."/>
            <person name="Jennings E.C."/>
            <person name="Chiamaka E.L."/>
            <person name="Frigard R.A."/>
            <person name="Pippel M."/>
            <person name="Attardo G.M."/>
            <person name="Benoit J.B."/>
            <person name="Bornberg-Bauer E."/>
            <person name="Tobe S.S."/>
        </authorList>
    </citation>
    <scope>NUCLEOTIDE SEQUENCE</scope>
    <source>
        <strain evidence="4">Stay&amp;Tobe</strain>
    </source>
</reference>
<dbReference type="InterPro" id="IPR030388">
    <property type="entry name" value="G_ERA_dom"/>
</dbReference>
<reference evidence="4" key="2">
    <citation type="submission" date="2023-05" db="EMBL/GenBank/DDBJ databases">
        <authorList>
            <person name="Fouks B."/>
        </authorList>
    </citation>
    <scope>NUCLEOTIDE SEQUENCE</scope>
    <source>
        <strain evidence="4">Stay&amp;Tobe</strain>
        <tissue evidence="4">Testes</tissue>
    </source>
</reference>
<dbReference type="Pfam" id="PF01926">
    <property type="entry name" value="MMR_HSR1"/>
    <property type="match status" value="1"/>
</dbReference>
<gene>
    <name evidence="4" type="ORF">L9F63_018887</name>
</gene>
<evidence type="ECO:0000256" key="2">
    <source>
        <dbReference type="ARBA" id="ARBA00023134"/>
    </source>
</evidence>
<dbReference type="PANTHER" id="PTHR42698">
    <property type="entry name" value="GTPASE ERA"/>
    <property type="match status" value="1"/>
</dbReference>
<dbReference type="InterPro" id="IPR015946">
    <property type="entry name" value="KH_dom-like_a/b"/>
</dbReference>
<dbReference type="GO" id="GO:0005759">
    <property type="term" value="C:mitochondrial matrix"/>
    <property type="evidence" value="ECO:0007669"/>
    <property type="project" value="TreeGrafter"/>
</dbReference>
<dbReference type="PRINTS" id="PR00326">
    <property type="entry name" value="GTP1OBG"/>
</dbReference>
<dbReference type="EMBL" id="JASPKZ010006077">
    <property type="protein sequence ID" value="KAJ9587671.1"/>
    <property type="molecule type" value="Genomic_DNA"/>
</dbReference>
<keyword evidence="1" id="KW-0547">Nucleotide-binding</keyword>
<name>A0AAD7ZWI1_DIPPU</name>
<feature type="domain" description="G" evidence="3">
    <location>
        <begin position="79"/>
        <end position="201"/>
    </location>
</feature>
<dbReference type="Proteomes" id="UP001233999">
    <property type="component" value="Unassembled WGS sequence"/>
</dbReference>
<evidence type="ECO:0000256" key="1">
    <source>
        <dbReference type="ARBA" id="ARBA00022741"/>
    </source>
</evidence>
<dbReference type="InterPro" id="IPR009019">
    <property type="entry name" value="KH_sf_prok-type"/>
</dbReference>
<dbReference type="GO" id="GO:0043024">
    <property type="term" value="F:ribosomal small subunit binding"/>
    <property type="evidence" value="ECO:0007669"/>
    <property type="project" value="TreeGrafter"/>
</dbReference>
<proteinExistence type="predicted"/>